<protein>
    <recommendedName>
        <fullName evidence="2">Transglutaminase-like domain-containing protein</fullName>
    </recommendedName>
</protein>
<accession>A0A9D9HK77</accession>
<reference evidence="3" key="2">
    <citation type="journal article" date="2021" name="PeerJ">
        <title>Extensive microbial diversity within the chicken gut microbiome revealed by metagenomics and culture.</title>
        <authorList>
            <person name="Gilroy R."/>
            <person name="Ravi A."/>
            <person name="Getino M."/>
            <person name="Pursley I."/>
            <person name="Horton D.L."/>
            <person name="Alikhan N.F."/>
            <person name="Baker D."/>
            <person name="Gharbi K."/>
            <person name="Hall N."/>
            <person name="Watson M."/>
            <person name="Adriaenssens E.M."/>
            <person name="Foster-Nyarko E."/>
            <person name="Jarju S."/>
            <person name="Secka A."/>
            <person name="Antonio M."/>
            <person name="Oren A."/>
            <person name="Chaudhuri R.R."/>
            <person name="La Ragione R."/>
            <person name="Hildebrand F."/>
            <person name="Pallen M.J."/>
        </authorList>
    </citation>
    <scope>NUCLEOTIDE SEQUENCE</scope>
    <source>
        <strain evidence="3">B1-3475</strain>
    </source>
</reference>
<keyword evidence="1" id="KW-0732">Signal</keyword>
<organism evidence="3 4">
    <name type="scientific">Candidatus Cryptobacteroides intestinigallinarum</name>
    <dbReference type="NCBI Taxonomy" id="2840767"/>
    <lineage>
        <taxon>Bacteria</taxon>
        <taxon>Pseudomonadati</taxon>
        <taxon>Bacteroidota</taxon>
        <taxon>Bacteroidia</taxon>
        <taxon>Bacteroidales</taxon>
        <taxon>Candidatus Cryptobacteroides</taxon>
    </lineage>
</organism>
<dbReference type="Proteomes" id="UP000823617">
    <property type="component" value="Unassembled WGS sequence"/>
</dbReference>
<evidence type="ECO:0000259" key="2">
    <source>
        <dbReference type="Pfam" id="PF01841"/>
    </source>
</evidence>
<dbReference type="GO" id="GO:0005737">
    <property type="term" value="C:cytoplasm"/>
    <property type="evidence" value="ECO:0007669"/>
    <property type="project" value="TreeGrafter"/>
</dbReference>
<dbReference type="AlphaFoldDB" id="A0A9D9HK77"/>
<dbReference type="Gene3D" id="3.10.620.30">
    <property type="match status" value="1"/>
</dbReference>
<dbReference type="InterPro" id="IPR002931">
    <property type="entry name" value="Transglutaminase-like"/>
</dbReference>
<feature type="signal peptide" evidence="1">
    <location>
        <begin position="1"/>
        <end position="20"/>
    </location>
</feature>
<dbReference type="PANTHER" id="PTHR46333:SF2">
    <property type="entry name" value="CYTOKINESIS PROTEIN 3"/>
    <property type="match status" value="1"/>
</dbReference>
<reference evidence="3" key="1">
    <citation type="submission" date="2020-10" db="EMBL/GenBank/DDBJ databases">
        <authorList>
            <person name="Gilroy R."/>
        </authorList>
    </citation>
    <scope>NUCLEOTIDE SEQUENCE</scope>
    <source>
        <strain evidence="3">B1-3475</strain>
    </source>
</reference>
<dbReference type="Pfam" id="PF01841">
    <property type="entry name" value="Transglut_core"/>
    <property type="match status" value="1"/>
</dbReference>
<name>A0A9D9HK77_9BACT</name>
<comment type="caution">
    <text evidence="3">The sequence shown here is derived from an EMBL/GenBank/DDBJ whole genome shotgun (WGS) entry which is preliminary data.</text>
</comment>
<dbReference type="PANTHER" id="PTHR46333">
    <property type="entry name" value="CYTOKINESIS PROTEIN 3"/>
    <property type="match status" value="1"/>
</dbReference>
<evidence type="ECO:0000313" key="4">
    <source>
        <dbReference type="Proteomes" id="UP000823617"/>
    </source>
</evidence>
<dbReference type="EMBL" id="JADIMK010000028">
    <property type="protein sequence ID" value="MBO8455367.1"/>
    <property type="molecule type" value="Genomic_DNA"/>
</dbReference>
<dbReference type="PROSITE" id="PS51257">
    <property type="entry name" value="PROKAR_LIPOPROTEIN"/>
    <property type="match status" value="1"/>
</dbReference>
<proteinExistence type="predicted"/>
<feature type="chain" id="PRO_5038824062" description="Transglutaminase-like domain-containing protein" evidence="1">
    <location>
        <begin position="21"/>
        <end position="479"/>
    </location>
</feature>
<sequence length="479" mass="52911">MRPGLFLCILALAYSTAVNASTSCAINSASDGIGLRVSPTRYDYSVVAGQITEGTSSKYEQAEAIYRWICQNISYDTSYSIRTADGCWDSRSGVCQAYCELFYRLAEPLGLKTYIITGDAKNPDDESDAGHSWIFAVTSGENTGILIDPTWGAGSVSGGIFKRSDNDMTWFHVDPRWMIFTHFPDDEMFQLLDDPLTRAQYDSLPMVMPLWGEYGFDAGNILDYYLSRTAYSRSGTADDAPTVMEPACGDVLIRQMPLQRTLRIGRTYNFSLGRLTDCRIAIINGDLYTDWDYSGNLCEMAFTPSVPGDLVLSIRKPDGKYWGFVKYEVAEPNAEDLRMLQQTRPLAMPEITSLPNASGSAELMMTIGIDGRELLSLARSGDVTSLPVFYSSDVVYKVAGIPLNGTLEAGKEYTFTIKPESPAKWAIIDGGKWHYDWQTTPVAGTISMTIVPQGTGPLVIAANTGNSRDYSYCIEYKVE</sequence>
<dbReference type="InterPro" id="IPR052557">
    <property type="entry name" value="CAP/Cytokinesis_protein"/>
</dbReference>
<feature type="domain" description="Transglutaminase-like" evidence="2">
    <location>
        <begin position="48"/>
        <end position="138"/>
    </location>
</feature>
<gene>
    <name evidence="3" type="ORF">IAC08_03040</name>
</gene>
<evidence type="ECO:0000256" key="1">
    <source>
        <dbReference type="SAM" id="SignalP"/>
    </source>
</evidence>
<dbReference type="SUPFAM" id="SSF54001">
    <property type="entry name" value="Cysteine proteinases"/>
    <property type="match status" value="1"/>
</dbReference>
<evidence type="ECO:0000313" key="3">
    <source>
        <dbReference type="EMBL" id="MBO8455367.1"/>
    </source>
</evidence>
<dbReference type="InterPro" id="IPR038765">
    <property type="entry name" value="Papain-like_cys_pep_sf"/>
</dbReference>